<reference evidence="9" key="1">
    <citation type="submission" date="2024-06" db="EMBL/GenBank/DDBJ databases">
        <title>Radixoralia hellwigii gen. nov., sp nov., isolated from a root canal in the human oral cavity.</title>
        <authorList>
            <person name="Bartsch S."/>
            <person name="Wittmer A."/>
            <person name="Schulz A.-K."/>
            <person name="Neumann-Schaal M."/>
            <person name="Wolf J."/>
            <person name="Gronow S."/>
            <person name="Tennert C."/>
            <person name="Haecker G."/>
            <person name="Cieplik F."/>
            <person name="Al-Ahmad A."/>
        </authorList>
    </citation>
    <scope>NUCLEOTIDE SEQUENCE [LARGE SCALE GENOMIC DNA]</scope>
    <source>
        <strain evidence="9">Wk13</strain>
    </source>
</reference>
<sequence length="180" mass="20327">MSVEVSAPRIVVLGKIVAPYGVRGAVKVFPFADDPLAWGRLPRWWLRRENNAAECWQPIEVRRCRRQKEFLVVELGALQDRDAAEALRGVLIGVPREALPPTGQGEYYWADLIGLEVVNTRNQILGRVLGLIETPGNAVLRVGKSEDDTEQERLLPFVESVVLDVDLSTQRLCVNWEIDW</sequence>
<organism evidence="8 9">
    <name type="scientific">Dentiradicibacter hellwigii</name>
    <dbReference type="NCBI Taxonomy" id="3149053"/>
    <lineage>
        <taxon>Bacteria</taxon>
        <taxon>Pseudomonadati</taxon>
        <taxon>Pseudomonadota</taxon>
        <taxon>Betaproteobacteria</taxon>
        <taxon>Rhodocyclales</taxon>
        <taxon>Rhodocyclaceae</taxon>
        <taxon>Dentiradicibacter</taxon>
    </lineage>
</organism>
<evidence type="ECO:0000313" key="9">
    <source>
        <dbReference type="Proteomes" id="UP001574673"/>
    </source>
</evidence>
<keyword evidence="1 5" id="KW-0963">Cytoplasm</keyword>
<dbReference type="RefSeq" id="WP_418891287.1">
    <property type="nucleotide sequence ID" value="NZ_JBEUWX010000002.1"/>
</dbReference>
<comment type="domain">
    <text evidence="5">The PRC barrel domain binds ribosomal protein uS19.</text>
</comment>
<dbReference type="Gene3D" id="2.40.30.60">
    <property type="entry name" value="RimM"/>
    <property type="match status" value="1"/>
</dbReference>
<keyword evidence="9" id="KW-1185">Reference proteome</keyword>
<evidence type="ECO:0000259" key="6">
    <source>
        <dbReference type="Pfam" id="PF01782"/>
    </source>
</evidence>
<evidence type="ECO:0000259" key="7">
    <source>
        <dbReference type="Pfam" id="PF24986"/>
    </source>
</evidence>
<dbReference type="EMBL" id="JBEUWX010000002">
    <property type="protein sequence ID" value="MFA9950216.1"/>
    <property type="molecule type" value="Genomic_DNA"/>
</dbReference>
<protein>
    <recommendedName>
        <fullName evidence="5">Ribosome maturation factor RimM</fullName>
    </recommendedName>
</protein>
<dbReference type="InterPro" id="IPR036976">
    <property type="entry name" value="RimM_N_sf"/>
</dbReference>
<evidence type="ECO:0000256" key="3">
    <source>
        <dbReference type="ARBA" id="ARBA00022552"/>
    </source>
</evidence>
<evidence type="ECO:0000256" key="5">
    <source>
        <dbReference type="HAMAP-Rule" id="MF_00014"/>
    </source>
</evidence>
<evidence type="ECO:0000256" key="4">
    <source>
        <dbReference type="ARBA" id="ARBA00023186"/>
    </source>
</evidence>
<keyword evidence="2 5" id="KW-0690">Ribosome biogenesis</keyword>
<feature type="domain" description="RimM N-terminal" evidence="6">
    <location>
        <begin position="13"/>
        <end position="97"/>
    </location>
</feature>
<dbReference type="SUPFAM" id="SSF50447">
    <property type="entry name" value="Translation proteins"/>
    <property type="match status" value="1"/>
</dbReference>
<dbReference type="PANTHER" id="PTHR33692:SF1">
    <property type="entry name" value="RIBOSOME MATURATION FACTOR RIMM"/>
    <property type="match status" value="1"/>
</dbReference>
<dbReference type="Pfam" id="PF24986">
    <property type="entry name" value="PRC_RimM"/>
    <property type="match status" value="1"/>
</dbReference>
<dbReference type="InterPro" id="IPR009000">
    <property type="entry name" value="Transl_B-barrel_sf"/>
</dbReference>
<keyword evidence="3 5" id="KW-0698">rRNA processing</keyword>
<dbReference type="SUPFAM" id="SSF50346">
    <property type="entry name" value="PRC-barrel domain"/>
    <property type="match status" value="1"/>
</dbReference>
<evidence type="ECO:0000256" key="2">
    <source>
        <dbReference type="ARBA" id="ARBA00022517"/>
    </source>
</evidence>
<dbReference type="InterPro" id="IPR011033">
    <property type="entry name" value="PRC_barrel-like_sf"/>
</dbReference>
<dbReference type="PANTHER" id="PTHR33692">
    <property type="entry name" value="RIBOSOME MATURATION FACTOR RIMM"/>
    <property type="match status" value="1"/>
</dbReference>
<evidence type="ECO:0000313" key="8">
    <source>
        <dbReference type="EMBL" id="MFA9950216.1"/>
    </source>
</evidence>
<accession>A0ABV4UF40</accession>
<dbReference type="Proteomes" id="UP001574673">
    <property type="component" value="Unassembled WGS sequence"/>
</dbReference>
<proteinExistence type="inferred from homology"/>
<dbReference type="InterPro" id="IPR011961">
    <property type="entry name" value="RimM"/>
</dbReference>
<dbReference type="HAMAP" id="MF_00014">
    <property type="entry name" value="Ribosome_mat_RimM"/>
    <property type="match status" value="1"/>
</dbReference>
<dbReference type="Gene3D" id="2.30.30.240">
    <property type="entry name" value="PRC-barrel domain"/>
    <property type="match status" value="1"/>
</dbReference>
<dbReference type="Pfam" id="PF01782">
    <property type="entry name" value="RimM"/>
    <property type="match status" value="1"/>
</dbReference>
<dbReference type="InterPro" id="IPR056792">
    <property type="entry name" value="PRC_RimM"/>
</dbReference>
<name>A0ABV4UF40_9RHOO</name>
<dbReference type="NCBIfam" id="TIGR02273">
    <property type="entry name" value="16S_RimM"/>
    <property type="match status" value="1"/>
</dbReference>
<comment type="subunit">
    <text evidence="5">Binds ribosomal protein uS19.</text>
</comment>
<gene>
    <name evidence="5 8" type="primary">rimM</name>
    <name evidence="8" type="ORF">ABCS64_07775</name>
</gene>
<comment type="subcellular location">
    <subcellularLocation>
        <location evidence="5">Cytoplasm</location>
    </subcellularLocation>
</comment>
<keyword evidence="4 5" id="KW-0143">Chaperone</keyword>
<comment type="similarity">
    <text evidence="5">Belongs to the RimM family.</text>
</comment>
<feature type="domain" description="Ribosome maturation factor RimM PRC barrel" evidence="7">
    <location>
        <begin position="109"/>
        <end position="177"/>
    </location>
</feature>
<evidence type="ECO:0000256" key="1">
    <source>
        <dbReference type="ARBA" id="ARBA00022490"/>
    </source>
</evidence>
<comment type="function">
    <text evidence="5">An accessory protein needed during the final step in the assembly of 30S ribosomal subunit, possibly for assembly of the head region. Essential for efficient processing of 16S rRNA. May be needed both before and after RbfA during the maturation of 16S rRNA. It has affinity for free ribosomal 30S subunits but not for 70S ribosomes.</text>
</comment>
<dbReference type="InterPro" id="IPR002676">
    <property type="entry name" value="RimM_N"/>
</dbReference>
<comment type="caution">
    <text evidence="8">The sequence shown here is derived from an EMBL/GenBank/DDBJ whole genome shotgun (WGS) entry which is preliminary data.</text>
</comment>